<comment type="caution">
    <text evidence="4">The sequence shown here is derived from an EMBL/GenBank/DDBJ whole genome shotgun (WGS) entry which is preliminary data.</text>
</comment>
<dbReference type="InterPro" id="IPR050863">
    <property type="entry name" value="CenT-Element_Derived"/>
</dbReference>
<dbReference type="EMBL" id="VTPC01086104">
    <property type="protein sequence ID" value="KAF2886875.1"/>
    <property type="molecule type" value="Genomic_DNA"/>
</dbReference>
<dbReference type="PANTHER" id="PTHR19303">
    <property type="entry name" value="TRANSPOSON"/>
    <property type="match status" value="1"/>
</dbReference>
<evidence type="ECO:0000256" key="1">
    <source>
        <dbReference type="ARBA" id="ARBA00004123"/>
    </source>
</evidence>
<feature type="non-terminal residue" evidence="4">
    <location>
        <position position="1"/>
    </location>
</feature>
<gene>
    <name evidence="4" type="ORF">ILUMI_19298</name>
</gene>
<dbReference type="InterPro" id="IPR004875">
    <property type="entry name" value="DDE_SF_endonuclease_dom"/>
</dbReference>
<dbReference type="SUPFAM" id="SSF46689">
    <property type="entry name" value="Homeodomain-like"/>
    <property type="match status" value="1"/>
</dbReference>
<dbReference type="Proteomes" id="UP000801492">
    <property type="component" value="Unassembled WGS sequence"/>
</dbReference>
<sequence length="272" mass="31562">MLRISQRKLGSRPYKEYSEEQLKKAIDAVRKGMTLRKAPEQYGVKKDTVNRKMRKKHMGKVGRPSVFNEETENTTVRCIAMCADWRFPLTTLDIRLTVKSYMDQHEYTKPRFKKNLSGYDWIKAFISKHKDTLIHRLCQNLSRSRARVDSEMINNVSIMFTAVGDGSILPPYVVYKAEHPYSTWTTGGPKGTVYNRIPNSWFTMPVFEDYFRLKVLLYFKKIDKDKAKVMIGDNLASHVSPWVIQQCTQNNIRVLLLPPNSTGLTQPLDIAY</sequence>
<dbReference type="Pfam" id="PF03184">
    <property type="entry name" value="DDE_1"/>
    <property type="match status" value="1"/>
</dbReference>
<reference evidence="4" key="1">
    <citation type="submission" date="2019-08" db="EMBL/GenBank/DDBJ databases">
        <title>The genome of the North American firefly Photinus pyralis.</title>
        <authorList>
            <consortium name="Photinus pyralis genome working group"/>
            <person name="Fallon T.R."/>
            <person name="Sander Lower S.E."/>
            <person name="Weng J.-K."/>
        </authorList>
    </citation>
    <scope>NUCLEOTIDE SEQUENCE</scope>
    <source>
        <strain evidence="4">TRF0915ILg1</strain>
        <tissue evidence="4">Whole body</tissue>
    </source>
</reference>
<evidence type="ECO:0000313" key="5">
    <source>
        <dbReference type="Proteomes" id="UP000801492"/>
    </source>
</evidence>
<dbReference type="Pfam" id="PF05225">
    <property type="entry name" value="HTH_psq"/>
    <property type="match status" value="1"/>
</dbReference>
<evidence type="ECO:0000259" key="2">
    <source>
        <dbReference type="Pfam" id="PF03184"/>
    </source>
</evidence>
<evidence type="ECO:0000313" key="4">
    <source>
        <dbReference type="EMBL" id="KAF2886875.1"/>
    </source>
</evidence>
<feature type="domain" description="HTH psq-type" evidence="3">
    <location>
        <begin position="18"/>
        <end position="50"/>
    </location>
</feature>
<keyword evidence="5" id="KW-1185">Reference proteome</keyword>
<proteinExistence type="predicted"/>
<evidence type="ECO:0008006" key="6">
    <source>
        <dbReference type="Google" id="ProtNLM"/>
    </source>
</evidence>
<organism evidence="4 5">
    <name type="scientific">Ignelater luminosus</name>
    <name type="common">Cucubano</name>
    <name type="synonym">Pyrophorus luminosus</name>
    <dbReference type="NCBI Taxonomy" id="2038154"/>
    <lineage>
        <taxon>Eukaryota</taxon>
        <taxon>Metazoa</taxon>
        <taxon>Ecdysozoa</taxon>
        <taxon>Arthropoda</taxon>
        <taxon>Hexapoda</taxon>
        <taxon>Insecta</taxon>
        <taxon>Pterygota</taxon>
        <taxon>Neoptera</taxon>
        <taxon>Endopterygota</taxon>
        <taxon>Coleoptera</taxon>
        <taxon>Polyphaga</taxon>
        <taxon>Elateriformia</taxon>
        <taxon>Elateroidea</taxon>
        <taxon>Elateridae</taxon>
        <taxon>Agrypninae</taxon>
        <taxon>Pyrophorini</taxon>
        <taxon>Ignelater</taxon>
    </lineage>
</organism>
<feature type="domain" description="DDE-1" evidence="2">
    <location>
        <begin position="155"/>
        <end position="269"/>
    </location>
</feature>
<dbReference type="OrthoDB" id="8194272at2759"/>
<protein>
    <recommendedName>
        <fullName evidence="6">DDE-1 domain-containing protein</fullName>
    </recommendedName>
</protein>
<dbReference type="PANTHER" id="PTHR19303:SF74">
    <property type="entry name" value="POGO TRANSPOSABLE ELEMENT WITH KRAB DOMAIN"/>
    <property type="match status" value="1"/>
</dbReference>
<dbReference type="InterPro" id="IPR009057">
    <property type="entry name" value="Homeodomain-like_sf"/>
</dbReference>
<dbReference type="Gene3D" id="1.10.10.60">
    <property type="entry name" value="Homeodomain-like"/>
    <property type="match status" value="1"/>
</dbReference>
<dbReference type="InterPro" id="IPR007889">
    <property type="entry name" value="HTH_Psq"/>
</dbReference>
<evidence type="ECO:0000259" key="3">
    <source>
        <dbReference type="Pfam" id="PF05225"/>
    </source>
</evidence>
<accession>A0A8K0G020</accession>
<comment type="subcellular location">
    <subcellularLocation>
        <location evidence="1">Nucleus</location>
    </subcellularLocation>
</comment>
<dbReference type="GO" id="GO:0005634">
    <property type="term" value="C:nucleus"/>
    <property type="evidence" value="ECO:0007669"/>
    <property type="project" value="UniProtKB-SubCell"/>
</dbReference>
<dbReference type="AlphaFoldDB" id="A0A8K0G020"/>
<dbReference type="GO" id="GO:0003677">
    <property type="term" value="F:DNA binding"/>
    <property type="evidence" value="ECO:0007669"/>
    <property type="project" value="InterPro"/>
</dbReference>
<name>A0A8K0G020_IGNLU</name>